<evidence type="ECO:0000313" key="19">
    <source>
        <dbReference type="WBParaSite" id="TASK_0000141101-mRNA-1"/>
    </source>
</evidence>
<keyword evidence="3" id="KW-0479">Metal-binding</keyword>
<evidence type="ECO:0000256" key="2">
    <source>
        <dbReference type="ARBA" id="ARBA00022553"/>
    </source>
</evidence>
<dbReference type="Gene3D" id="3.30.40.10">
    <property type="entry name" value="Zinc/RING finger domain, C3HC4 (zinc finger)"/>
    <property type="match status" value="2"/>
</dbReference>
<dbReference type="SMART" id="SM00293">
    <property type="entry name" value="PWWP"/>
    <property type="match status" value="1"/>
</dbReference>
<reference evidence="19" key="1">
    <citation type="submission" date="2017-02" db="UniProtKB">
        <authorList>
            <consortium name="WormBaseParasite"/>
        </authorList>
    </citation>
    <scope>IDENTIFICATION</scope>
</reference>
<evidence type="ECO:0000256" key="1">
    <source>
        <dbReference type="ARBA" id="ARBA00004123"/>
    </source>
</evidence>
<dbReference type="FunFam" id="3.30.40.10:FF:000007">
    <property type="entry name" value="Bromodomain containing 1, isoform CRA_b"/>
    <property type="match status" value="1"/>
</dbReference>
<gene>
    <name evidence="17" type="ORF">TASK_LOCUS1412</name>
</gene>
<dbReference type="GO" id="GO:0008270">
    <property type="term" value="F:zinc ion binding"/>
    <property type="evidence" value="ECO:0007669"/>
    <property type="project" value="UniProtKB-KW"/>
</dbReference>
<evidence type="ECO:0000313" key="17">
    <source>
        <dbReference type="EMBL" id="VDK23006.1"/>
    </source>
</evidence>
<comment type="subcellular location">
    <subcellularLocation>
        <location evidence="1">Nucleus</location>
    </subcellularLocation>
</comment>
<dbReference type="InterPro" id="IPR019542">
    <property type="entry name" value="Enhancer_polycomb-like_N"/>
</dbReference>
<evidence type="ECO:0000259" key="15">
    <source>
        <dbReference type="PROSITE" id="PS50812"/>
    </source>
</evidence>
<dbReference type="GO" id="GO:0006357">
    <property type="term" value="P:regulation of transcription by RNA polymerase II"/>
    <property type="evidence" value="ECO:0007669"/>
    <property type="project" value="TreeGrafter"/>
</dbReference>
<evidence type="ECO:0000256" key="10">
    <source>
        <dbReference type="PROSITE-ProRule" id="PRU00035"/>
    </source>
</evidence>
<feature type="domain" description="Bromo" evidence="13">
    <location>
        <begin position="656"/>
        <end position="726"/>
    </location>
</feature>
<keyword evidence="2" id="KW-0597">Phosphoprotein</keyword>
<feature type="compositionally biased region" description="Low complexity" evidence="12">
    <location>
        <begin position="1183"/>
        <end position="1202"/>
    </location>
</feature>
<dbReference type="InterPro" id="IPR050701">
    <property type="entry name" value="Histone_Mod_Regulator"/>
</dbReference>
<dbReference type="Proteomes" id="UP000282613">
    <property type="component" value="Unassembled WGS sequence"/>
</dbReference>
<dbReference type="SUPFAM" id="SSF47370">
    <property type="entry name" value="Bromodomain"/>
    <property type="match status" value="1"/>
</dbReference>
<dbReference type="CDD" id="cd15670">
    <property type="entry name" value="ePHD_BRPF"/>
    <property type="match status" value="1"/>
</dbReference>
<dbReference type="Pfam" id="PF00855">
    <property type="entry name" value="PWWP"/>
    <property type="match status" value="1"/>
</dbReference>
<feature type="domain" description="PWWP" evidence="15">
    <location>
        <begin position="1117"/>
        <end position="1233"/>
    </location>
</feature>
<protein>
    <submittedName>
        <fullName evidence="19">Peregrin</fullName>
    </submittedName>
</protein>
<dbReference type="WBParaSite" id="TASK_0000141101-mRNA-1">
    <property type="protein sequence ID" value="TASK_0000141101-mRNA-1"/>
    <property type="gene ID" value="TASK_0000141101"/>
</dbReference>
<dbReference type="SMART" id="SM00297">
    <property type="entry name" value="BROMO"/>
    <property type="match status" value="1"/>
</dbReference>
<evidence type="ECO:0000256" key="5">
    <source>
        <dbReference type="ARBA" id="ARBA00022771"/>
    </source>
</evidence>
<dbReference type="PRINTS" id="PR00503">
    <property type="entry name" value="BROMODOMAIN"/>
</dbReference>
<dbReference type="Pfam" id="PF13832">
    <property type="entry name" value="zf-HC5HC2H_2"/>
    <property type="match status" value="1"/>
</dbReference>
<feature type="region of interest" description="Disordered" evidence="12">
    <location>
        <begin position="903"/>
        <end position="949"/>
    </location>
</feature>
<keyword evidence="6" id="KW-0862">Zinc</keyword>
<evidence type="ECO:0000256" key="9">
    <source>
        <dbReference type="ARBA" id="ARBA00023242"/>
    </source>
</evidence>
<dbReference type="InterPro" id="IPR018359">
    <property type="entry name" value="Bromodomain_CS"/>
</dbReference>
<evidence type="ECO:0000256" key="6">
    <source>
        <dbReference type="ARBA" id="ARBA00022833"/>
    </source>
</evidence>
<accession>A0A0R3VVJ6</accession>
<dbReference type="PROSITE" id="PS50014">
    <property type="entry name" value="BROMODOMAIN_2"/>
    <property type="match status" value="1"/>
</dbReference>
<dbReference type="Gene3D" id="1.20.920.10">
    <property type="entry name" value="Bromodomain-like"/>
    <property type="match status" value="1"/>
</dbReference>
<proteinExistence type="predicted"/>
<feature type="region of interest" description="Disordered" evidence="12">
    <location>
        <begin position="1168"/>
        <end position="1202"/>
    </location>
</feature>
<evidence type="ECO:0000256" key="7">
    <source>
        <dbReference type="ARBA" id="ARBA00022990"/>
    </source>
</evidence>
<dbReference type="PANTHER" id="PTHR13793">
    <property type="entry name" value="PHD FINGER PROTEINS"/>
    <property type="match status" value="1"/>
</dbReference>
<keyword evidence="4" id="KW-0677">Repeat</keyword>
<dbReference type="PROSITE" id="PS00633">
    <property type="entry name" value="BROMODOMAIN_1"/>
    <property type="match status" value="1"/>
</dbReference>
<dbReference type="SMART" id="SM00249">
    <property type="entry name" value="PHD"/>
    <property type="match status" value="2"/>
</dbReference>
<feature type="domain" description="PHD-type" evidence="14">
    <location>
        <begin position="290"/>
        <end position="340"/>
    </location>
</feature>
<feature type="region of interest" description="Disordered" evidence="12">
    <location>
        <begin position="826"/>
        <end position="854"/>
    </location>
</feature>
<dbReference type="Pfam" id="PF10513">
    <property type="entry name" value="EPL1"/>
    <property type="match status" value="1"/>
</dbReference>
<dbReference type="InterPro" id="IPR036427">
    <property type="entry name" value="Bromodomain-like_sf"/>
</dbReference>
<dbReference type="EMBL" id="UYRS01000355">
    <property type="protein sequence ID" value="VDK23006.1"/>
    <property type="molecule type" value="Genomic_DNA"/>
</dbReference>
<dbReference type="InterPro" id="IPR011011">
    <property type="entry name" value="Znf_FYVE_PHD"/>
</dbReference>
<feature type="compositionally biased region" description="Acidic residues" evidence="12">
    <location>
        <begin position="926"/>
        <end position="948"/>
    </location>
</feature>
<keyword evidence="8 10" id="KW-0103">Bromodomain</keyword>
<dbReference type="InterPro" id="IPR034732">
    <property type="entry name" value="EPHD"/>
</dbReference>
<reference evidence="17 18" key="2">
    <citation type="submission" date="2018-11" db="EMBL/GenBank/DDBJ databases">
        <authorList>
            <consortium name="Pathogen Informatics"/>
        </authorList>
    </citation>
    <scope>NUCLEOTIDE SEQUENCE [LARGE SCALE GENOMIC DNA]</scope>
</reference>
<dbReference type="STRING" id="60517.A0A0R3VVJ6"/>
<dbReference type="Gene3D" id="2.30.30.140">
    <property type="match status" value="1"/>
</dbReference>
<dbReference type="InterPro" id="IPR001965">
    <property type="entry name" value="Znf_PHD"/>
</dbReference>
<dbReference type="InterPro" id="IPR001487">
    <property type="entry name" value="Bromodomain"/>
</dbReference>
<evidence type="ECO:0000259" key="14">
    <source>
        <dbReference type="PROSITE" id="PS50016"/>
    </source>
</evidence>
<dbReference type="InterPro" id="IPR000313">
    <property type="entry name" value="PWWP_dom"/>
</dbReference>
<dbReference type="Pfam" id="PF00439">
    <property type="entry name" value="Bromodomain"/>
    <property type="match status" value="1"/>
</dbReference>
<keyword evidence="7" id="KW-0007">Acetylation</keyword>
<name>A0A0R3VVJ6_TAEAS</name>
<dbReference type="FunFam" id="3.30.40.10:FF:000008">
    <property type="entry name" value="Bromodomain containing 1, isoform CRA_a"/>
    <property type="match status" value="1"/>
</dbReference>
<sequence>MALPTVDFDISEFLSRIHGNKPPYSCPAATCHRRSFKSFKAIRQHMEFHRAPDPVDISTTLVESYMTSPSSRTNSDWSHNKFPPMRFLDAQKLIVFNLSAENSPSVRCSINVPLHFSSGVPIDTAQCLNNLDTPNSNRVRRNNKLQALKTNGRLNEFQVLFPHDTDANAVEVNQTQLAANVPTPQFEVDPHFTYQRKPTVWKKGCAYLRFVERSPEELDGIVEYDLDEEDLFWLEEINADRTAKGMELIEQSKLEWVLDRFEKKAQFRSTAENNSNISTSAMANNTDEEDAVCAVCQDGNCENINAILFCDVCNLAVHQDCYGVPYIPEGSWLCRKCLHSPSEPISCCLCPNTGGAFKKTSDDRWAHVICGLWIPEVMFANLTFLEPLEDIDKISSARWTLRCFICKQRNVGACIQCHKQSCYRAFHVTCAQQAGLYMKIEQSDDPNDLGIRKRAYCDRHCPPSHFKANAHRGMYAHSDDEGVSSDADEETVKRTTIKNARKVLAERRNSKPLVCVPMVARTNSDLIYSELTGVNSGKEEFFQRVYAFWKLKREVRRGVPLLKRLQAATRIRCAASLSEAAAAAVAAGDEEMEKMRSQLLFFQRLRQDLERARLLSELIRKRERVKLELVSNYRAQLESRIVPTFRMLSKLIDELQAKDIRNFFAAPVPTDVAPDYYSVIKKPMDFETMRKKCSDHEYLRVSEVQNDFNLIVKNCCEYNGRDTVYYKAAVAMAEQCAPILKKALENERFEIFDWNDGNASTSIVSVTDPVKAPESGCVNSGGLLFPILLEDNNRGNHTFEEKSDLKKPVTVTRGRLRSCDSMETAPVFEEPPSKRRRLRESVDPSIAQPQSQRLRRSCFPQPLALVTENTTSGTPAAEGTTATFSVPEMLPIQENTAKITALRLPHSPDRTRPAFTIYRSRLATKEEDEDESDDESEEEETEDSEDTQDTLAAAVAATPASINCITTEITTSTTADLSDGGRLLRNRSIEKSDGNAGRSAIAKARGSLFIQLNCPSFVSSSPVFFIQKSLSPQNVVKSPTRKNDRRVHRQTWTLSKLLSLKNPGHSVVRRRKLSKKRRQRGNMPKADARQAGTESVTLPIESLSRARPRLDDRNFEHLDLVWAKCRGSPWYPAMVINPAASTREYNQNGVPIPIPPESVLNVGSSAATPFQTGTPRGTDIAVSPNSNATSPSPIPTSTATPPSASPTFLVLFFDGKRTWQWLPHDKLLPLATSTAIDEEKLHEAKRSKLRQSVRAYGVTFIMTESNSGIVTFQVVKAYGRAIEHYCKVNGRPYPFSDGDADEVAAFQR</sequence>
<keyword evidence="18" id="KW-1185">Reference proteome</keyword>
<dbReference type="PANTHER" id="PTHR13793:SF107">
    <property type="entry name" value="BROMODOMAIN-CONTAINING PROTEIN HOMOLOG"/>
    <property type="match status" value="1"/>
</dbReference>
<dbReference type="OrthoDB" id="20839at2759"/>
<organism evidence="19">
    <name type="scientific">Taenia asiatica</name>
    <name type="common">Asian tapeworm</name>
    <dbReference type="NCBI Taxonomy" id="60517"/>
    <lineage>
        <taxon>Eukaryota</taxon>
        <taxon>Metazoa</taxon>
        <taxon>Spiralia</taxon>
        <taxon>Lophotrochozoa</taxon>
        <taxon>Platyhelminthes</taxon>
        <taxon>Cestoda</taxon>
        <taxon>Eucestoda</taxon>
        <taxon>Cyclophyllidea</taxon>
        <taxon>Taeniidae</taxon>
        <taxon>Taenia</taxon>
    </lineage>
</organism>
<evidence type="ECO:0000256" key="4">
    <source>
        <dbReference type="ARBA" id="ARBA00022737"/>
    </source>
</evidence>
<feature type="domain" description="PHD-type" evidence="16">
    <location>
        <begin position="344"/>
        <end position="461"/>
    </location>
</feature>
<evidence type="ECO:0000256" key="8">
    <source>
        <dbReference type="ARBA" id="ARBA00023117"/>
    </source>
</evidence>
<dbReference type="SUPFAM" id="SSF63748">
    <property type="entry name" value="Tudor/PWWP/MBT"/>
    <property type="match status" value="1"/>
</dbReference>
<evidence type="ECO:0000259" key="13">
    <source>
        <dbReference type="PROSITE" id="PS50014"/>
    </source>
</evidence>
<dbReference type="CDD" id="cd15572">
    <property type="entry name" value="PHD_BRPF"/>
    <property type="match status" value="1"/>
</dbReference>
<dbReference type="SUPFAM" id="SSF57903">
    <property type="entry name" value="FYVE/PHD zinc finger"/>
    <property type="match status" value="1"/>
</dbReference>
<dbReference type="InterPro" id="IPR019787">
    <property type="entry name" value="Znf_PHD-finger"/>
</dbReference>
<keyword evidence="5 11" id="KW-0863">Zinc-finger</keyword>
<evidence type="ECO:0000256" key="12">
    <source>
        <dbReference type="SAM" id="MobiDB-lite"/>
    </source>
</evidence>
<feature type="compositionally biased region" description="Basic residues" evidence="12">
    <location>
        <begin position="1070"/>
        <end position="1080"/>
    </location>
</feature>
<dbReference type="CDD" id="cd05839">
    <property type="entry name" value="PWWP_BRPF"/>
    <property type="match status" value="1"/>
</dbReference>
<dbReference type="PROSITE" id="PS50016">
    <property type="entry name" value="ZF_PHD_2"/>
    <property type="match status" value="1"/>
</dbReference>
<dbReference type="PROSITE" id="PS51805">
    <property type="entry name" value="EPHD"/>
    <property type="match status" value="1"/>
</dbReference>
<evidence type="ECO:0000313" key="18">
    <source>
        <dbReference type="Proteomes" id="UP000282613"/>
    </source>
</evidence>
<feature type="region of interest" description="Disordered" evidence="12">
    <location>
        <begin position="1070"/>
        <end position="1094"/>
    </location>
</feature>
<dbReference type="InterPro" id="IPR013083">
    <property type="entry name" value="Znf_RING/FYVE/PHD"/>
</dbReference>
<evidence type="ECO:0000256" key="11">
    <source>
        <dbReference type="PROSITE-ProRule" id="PRU00146"/>
    </source>
</evidence>
<dbReference type="PROSITE" id="PS50812">
    <property type="entry name" value="PWWP"/>
    <property type="match status" value="1"/>
</dbReference>
<dbReference type="Pfam" id="PF13831">
    <property type="entry name" value="PHD_2"/>
    <property type="match status" value="1"/>
</dbReference>
<keyword evidence="9" id="KW-0539">Nucleus</keyword>
<evidence type="ECO:0000259" key="16">
    <source>
        <dbReference type="PROSITE" id="PS51805"/>
    </source>
</evidence>
<dbReference type="GO" id="GO:0005634">
    <property type="term" value="C:nucleus"/>
    <property type="evidence" value="ECO:0007669"/>
    <property type="project" value="UniProtKB-SubCell"/>
</dbReference>
<evidence type="ECO:0000256" key="3">
    <source>
        <dbReference type="ARBA" id="ARBA00022723"/>
    </source>
</evidence>